<dbReference type="Pfam" id="PF00232">
    <property type="entry name" value="Glyco_hydro_1"/>
    <property type="match status" value="1"/>
</dbReference>
<proteinExistence type="inferred from homology"/>
<dbReference type="PRINTS" id="PR00131">
    <property type="entry name" value="GLHYDRLASE1"/>
</dbReference>
<dbReference type="EC" id="3.2.1.21" evidence="2"/>
<dbReference type="InterPro" id="IPR001360">
    <property type="entry name" value="Glyco_hydro_1"/>
</dbReference>
<evidence type="ECO:0000256" key="4">
    <source>
        <dbReference type="ARBA" id="ARBA00023295"/>
    </source>
</evidence>
<feature type="active site" description="Nucleophile" evidence="5">
    <location>
        <position position="371"/>
    </location>
</feature>
<evidence type="ECO:0000256" key="6">
    <source>
        <dbReference type="RuleBase" id="RU003690"/>
    </source>
</evidence>
<gene>
    <name evidence="8" type="ORF">ABT322_14670</name>
</gene>
<comment type="caution">
    <text evidence="8">The sequence shown here is derived from an EMBL/GenBank/DDBJ whole genome shotgun (WGS) entry which is preliminary data.</text>
</comment>
<dbReference type="Gene3D" id="3.20.20.80">
    <property type="entry name" value="Glycosidases"/>
    <property type="match status" value="1"/>
</dbReference>
<dbReference type="SUPFAM" id="SSF51445">
    <property type="entry name" value="(Trans)glycosidases"/>
    <property type="match status" value="1"/>
</dbReference>
<accession>A0ABV1VER9</accession>
<evidence type="ECO:0000313" key="9">
    <source>
        <dbReference type="Proteomes" id="UP001490330"/>
    </source>
</evidence>
<evidence type="ECO:0000256" key="7">
    <source>
        <dbReference type="RuleBase" id="RU004468"/>
    </source>
</evidence>
<dbReference type="InterPro" id="IPR033132">
    <property type="entry name" value="GH_1_N_CS"/>
</dbReference>
<dbReference type="PANTHER" id="PTHR10353:SF36">
    <property type="entry name" value="LP05116P"/>
    <property type="match status" value="1"/>
</dbReference>
<evidence type="ECO:0000313" key="8">
    <source>
        <dbReference type="EMBL" id="MER6904999.1"/>
    </source>
</evidence>
<name>A0ABV1VER9_9ACTN</name>
<dbReference type="PROSITE" id="PS00572">
    <property type="entry name" value="GLYCOSYL_HYDROL_F1_1"/>
    <property type="match status" value="1"/>
</dbReference>
<comment type="similarity">
    <text evidence="1 6">Belongs to the glycosyl hydrolase 1 family.</text>
</comment>
<dbReference type="InterPro" id="IPR017853">
    <property type="entry name" value="GH"/>
</dbReference>
<evidence type="ECO:0000256" key="2">
    <source>
        <dbReference type="ARBA" id="ARBA00012744"/>
    </source>
</evidence>
<protein>
    <recommendedName>
        <fullName evidence="2">beta-glucosidase</fullName>
        <ecNumber evidence="2">3.2.1.21</ecNumber>
    </recommendedName>
</protein>
<evidence type="ECO:0000256" key="5">
    <source>
        <dbReference type="PROSITE-ProRule" id="PRU10055"/>
    </source>
</evidence>
<sequence>MISFPQGFAWGTATAAYQIEGAVTEDGRGPSIWDTFVRRPGVILNGDNADVAIDHYHRYRQDAELLAELGAEYYRFSVAWPRIMPTGAGEINARGLDFYRRLLDELENNEIRPWVTLYHWDLPQGLQDLGGWANRDTAYRFADFCEVVHAAFEDRVEYWTTLNEPFNSAFLGYASGAQAPGIADPALAVAAGHHLLLGHGLAVERLRAGAGSSKVGITLNLSPTLPASDAPADLLAERRIDARKNRFFLDPLFAGHYPEDLVKDVADLGFLEHVREGDLDRIAAPLDFLGVNYYRRFVVRAATGSENRTGGDEELPAAGAPTPYVGCENIEFVPTGLPTTSMGWEVDPEGLRQLLVRIDQDWNLPPIYITENGMSFPDQLTNGRIEDFDRIRFMVDHLKAAHEALEAGVDLRGYFAWSSFDNFEWALGLEKRFGLIHVDFDTQVRTPKASARWYAAVTRTGDVSEDLETLFANDGGGRED</sequence>
<dbReference type="PROSITE" id="PS00653">
    <property type="entry name" value="GLYCOSYL_HYDROL_F1_2"/>
    <property type="match status" value="1"/>
</dbReference>
<evidence type="ECO:0000256" key="3">
    <source>
        <dbReference type="ARBA" id="ARBA00022801"/>
    </source>
</evidence>
<evidence type="ECO:0000256" key="1">
    <source>
        <dbReference type="ARBA" id="ARBA00010838"/>
    </source>
</evidence>
<reference evidence="8 9" key="1">
    <citation type="submission" date="2024-06" db="EMBL/GenBank/DDBJ databases">
        <title>The Natural Products Discovery Center: Release of the First 8490 Sequenced Strains for Exploring Actinobacteria Biosynthetic Diversity.</title>
        <authorList>
            <person name="Kalkreuter E."/>
            <person name="Kautsar S.A."/>
            <person name="Yang D."/>
            <person name="Bader C.D."/>
            <person name="Teijaro C.N."/>
            <person name="Fluegel L."/>
            <person name="Davis C.M."/>
            <person name="Simpson J.R."/>
            <person name="Lauterbach L."/>
            <person name="Steele A.D."/>
            <person name="Gui C."/>
            <person name="Meng S."/>
            <person name="Li G."/>
            <person name="Viehrig K."/>
            <person name="Ye F."/>
            <person name="Su P."/>
            <person name="Kiefer A.F."/>
            <person name="Nichols A."/>
            <person name="Cepeda A.J."/>
            <person name="Yan W."/>
            <person name="Fan B."/>
            <person name="Jiang Y."/>
            <person name="Adhikari A."/>
            <person name="Zheng C.-J."/>
            <person name="Schuster L."/>
            <person name="Cowan T.M."/>
            <person name="Smanski M.J."/>
            <person name="Chevrette M.G."/>
            <person name="De Carvalho L.P.S."/>
            <person name="Shen B."/>
        </authorList>
    </citation>
    <scope>NUCLEOTIDE SEQUENCE [LARGE SCALE GENOMIC DNA]</scope>
    <source>
        <strain evidence="8 9">NPDC000632</strain>
    </source>
</reference>
<dbReference type="EMBL" id="JBEPCV010000012">
    <property type="protein sequence ID" value="MER6904999.1"/>
    <property type="molecule type" value="Genomic_DNA"/>
</dbReference>
<keyword evidence="4 7" id="KW-0326">Glycosidase</keyword>
<dbReference type="Proteomes" id="UP001490330">
    <property type="component" value="Unassembled WGS sequence"/>
</dbReference>
<dbReference type="RefSeq" id="WP_350716618.1">
    <property type="nucleotide sequence ID" value="NZ_JBEPCO010000005.1"/>
</dbReference>
<organism evidence="8 9">
    <name type="scientific">Streptomyces flaveolus</name>
    <dbReference type="NCBI Taxonomy" id="67297"/>
    <lineage>
        <taxon>Bacteria</taxon>
        <taxon>Bacillati</taxon>
        <taxon>Actinomycetota</taxon>
        <taxon>Actinomycetes</taxon>
        <taxon>Kitasatosporales</taxon>
        <taxon>Streptomycetaceae</taxon>
        <taxon>Streptomyces</taxon>
    </lineage>
</organism>
<dbReference type="PANTHER" id="PTHR10353">
    <property type="entry name" value="GLYCOSYL HYDROLASE"/>
    <property type="match status" value="1"/>
</dbReference>
<keyword evidence="3 7" id="KW-0378">Hydrolase</keyword>
<keyword evidence="9" id="KW-1185">Reference proteome</keyword>
<dbReference type="InterPro" id="IPR018120">
    <property type="entry name" value="Glyco_hydro_1_AS"/>
</dbReference>